<dbReference type="GO" id="GO:0003723">
    <property type="term" value="F:RNA binding"/>
    <property type="evidence" value="ECO:0007669"/>
    <property type="project" value="TreeGrafter"/>
</dbReference>
<evidence type="ECO:0000313" key="8">
    <source>
        <dbReference type="EMBL" id="KAH0568476.1"/>
    </source>
</evidence>
<evidence type="ECO:0000256" key="4">
    <source>
        <dbReference type="ARBA" id="ARBA00022833"/>
    </source>
</evidence>
<keyword evidence="2" id="KW-0677">Repeat</keyword>
<dbReference type="GO" id="GO:0005737">
    <property type="term" value="C:cytoplasm"/>
    <property type="evidence" value="ECO:0007669"/>
    <property type="project" value="TreeGrafter"/>
</dbReference>
<feature type="compositionally biased region" description="Basic and acidic residues" evidence="5">
    <location>
        <begin position="42"/>
        <end position="54"/>
    </location>
</feature>
<sequence>MQSLRLPRLKLKARLLIRLIVLTNQILRTVNPERTGSGSRANYREFSDKGNQDSRAKIPGGYSRLYTRVKVLPTWLLVEKYEDKTSSPANRQLSFKYIRVQGEKYRRKKGRCNREKPPCKYFHPPQHLKDQLLINGRNHLALKNALMQQMGLSPGQGLVPGQVPTVEGQPPPPSAHHHLQQQIQQQLLATHAFMATNPYLTGMPQVNNTYTPYFTPSPIMPAIMGPADPTGVGSPLGVVQQTVAMPQKMPRTDRLEVCLPPNYIQHGGQHGAGAAQCPMTGPNAVYQVPAGPPNQVSPVSTMQSVNQSPSPTITSSVCTPLHNPHPHHHPIHNLVYVHAYY</sequence>
<dbReference type="PANTHER" id="PTHR12675">
    <property type="entry name" value="MUSCLEBLIND-LIKE PROTEIN"/>
    <property type="match status" value="1"/>
</dbReference>
<dbReference type="GO" id="GO:0008270">
    <property type="term" value="F:zinc ion binding"/>
    <property type="evidence" value="ECO:0007669"/>
    <property type="project" value="UniProtKB-KW"/>
</dbReference>
<organism evidence="8 9">
    <name type="scientific">Cotesia glomerata</name>
    <name type="common">Lepidopteran parasitic wasp</name>
    <name type="synonym">Apanteles glomeratus</name>
    <dbReference type="NCBI Taxonomy" id="32391"/>
    <lineage>
        <taxon>Eukaryota</taxon>
        <taxon>Metazoa</taxon>
        <taxon>Ecdysozoa</taxon>
        <taxon>Arthropoda</taxon>
        <taxon>Hexapoda</taxon>
        <taxon>Insecta</taxon>
        <taxon>Pterygota</taxon>
        <taxon>Neoptera</taxon>
        <taxon>Endopterygota</taxon>
        <taxon>Hymenoptera</taxon>
        <taxon>Apocrita</taxon>
        <taxon>Ichneumonoidea</taxon>
        <taxon>Braconidae</taxon>
        <taxon>Microgastrinae</taxon>
        <taxon>Cotesia</taxon>
    </lineage>
</organism>
<name>A0AAV7J9L6_COTGL</name>
<feature type="region of interest" description="Disordered" evidence="5">
    <location>
        <begin position="33"/>
        <end position="54"/>
    </location>
</feature>
<evidence type="ECO:0000256" key="2">
    <source>
        <dbReference type="ARBA" id="ARBA00022737"/>
    </source>
</evidence>
<keyword evidence="6" id="KW-0732">Signal</keyword>
<dbReference type="GO" id="GO:0043484">
    <property type="term" value="P:regulation of RNA splicing"/>
    <property type="evidence" value="ECO:0007669"/>
    <property type="project" value="TreeGrafter"/>
</dbReference>
<dbReference type="EMBL" id="JAHXZJ010000001">
    <property type="protein sequence ID" value="KAH0568476.1"/>
    <property type="molecule type" value="Genomic_DNA"/>
</dbReference>
<evidence type="ECO:0000256" key="6">
    <source>
        <dbReference type="SAM" id="SignalP"/>
    </source>
</evidence>
<keyword evidence="4" id="KW-0862">Zinc</keyword>
<feature type="signal peptide" evidence="6">
    <location>
        <begin position="1"/>
        <end position="32"/>
    </location>
</feature>
<keyword evidence="1" id="KW-0479">Metal-binding</keyword>
<dbReference type="AlphaFoldDB" id="A0AAV7J9L6"/>
<evidence type="ECO:0000256" key="5">
    <source>
        <dbReference type="SAM" id="MobiDB-lite"/>
    </source>
</evidence>
<keyword evidence="3" id="KW-0863">Zinc-finger</keyword>
<feature type="chain" id="PRO_5043686798" description="Muscleblind-like CCCH zinc finger domain-containing protein" evidence="6">
    <location>
        <begin position="33"/>
        <end position="341"/>
    </location>
</feature>
<evidence type="ECO:0000256" key="1">
    <source>
        <dbReference type="ARBA" id="ARBA00022723"/>
    </source>
</evidence>
<dbReference type="Proteomes" id="UP000826195">
    <property type="component" value="Unassembled WGS sequence"/>
</dbReference>
<comment type="caution">
    <text evidence="8">The sequence shown here is derived from an EMBL/GenBank/DDBJ whole genome shotgun (WGS) entry which is preliminary data.</text>
</comment>
<gene>
    <name evidence="8" type="ORF">KQX54_021032</name>
</gene>
<dbReference type="GO" id="GO:0005654">
    <property type="term" value="C:nucleoplasm"/>
    <property type="evidence" value="ECO:0007669"/>
    <property type="project" value="TreeGrafter"/>
</dbReference>
<dbReference type="Gene3D" id="3.30.1370.210">
    <property type="match status" value="1"/>
</dbReference>
<protein>
    <recommendedName>
        <fullName evidence="7">Muscleblind-like CCCH zinc finger domain-containing protein</fullName>
    </recommendedName>
</protein>
<reference evidence="8 9" key="1">
    <citation type="journal article" date="2021" name="J. Hered.">
        <title>A chromosome-level genome assembly of the parasitoid wasp, Cotesia glomerata (Hymenoptera: Braconidae).</title>
        <authorList>
            <person name="Pinto B.J."/>
            <person name="Weis J.J."/>
            <person name="Gamble T."/>
            <person name="Ode P.J."/>
            <person name="Paul R."/>
            <person name="Zaspel J.M."/>
        </authorList>
    </citation>
    <scope>NUCLEOTIDE SEQUENCE [LARGE SCALE GENOMIC DNA]</scope>
    <source>
        <strain evidence="8">CgM1</strain>
    </source>
</reference>
<dbReference type="InterPro" id="IPR054429">
    <property type="entry name" value="Znf-CCCH_Muscleblind-like"/>
</dbReference>
<evidence type="ECO:0000313" key="9">
    <source>
        <dbReference type="Proteomes" id="UP000826195"/>
    </source>
</evidence>
<feature type="domain" description="Muscleblind-like CCCH zinc finger" evidence="7">
    <location>
        <begin position="109"/>
        <end position="139"/>
    </location>
</feature>
<accession>A0AAV7J9L6</accession>
<evidence type="ECO:0000259" key="7">
    <source>
        <dbReference type="Pfam" id="PF22628"/>
    </source>
</evidence>
<evidence type="ECO:0000256" key="3">
    <source>
        <dbReference type="ARBA" id="ARBA00022771"/>
    </source>
</evidence>
<proteinExistence type="predicted"/>
<keyword evidence="9" id="KW-1185">Reference proteome</keyword>
<dbReference type="Pfam" id="PF22628">
    <property type="entry name" value="zf-CCCH_10"/>
    <property type="match status" value="1"/>
</dbReference>
<dbReference type="PANTHER" id="PTHR12675:SF12">
    <property type="entry name" value="PROTEIN MUSCLEBLIND"/>
    <property type="match status" value="1"/>
</dbReference>
<feature type="region of interest" description="Disordered" evidence="5">
    <location>
        <begin position="295"/>
        <end position="314"/>
    </location>
</feature>